<organism evidence="3 4">
    <name type="scientific">Thermococcus gammatolerans (strain DSM 15229 / JCM 11827 / EJ3)</name>
    <dbReference type="NCBI Taxonomy" id="593117"/>
    <lineage>
        <taxon>Archaea</taxon>
        <taxon>Methanobacteriati</taxon>
        <taxon>Methanobacteriota</taxon>
        <taxon>Thermococci</taxon>
        <taxon>Thermococcales</taxon>
        <taxon>Thermococcaceae</taxon>
        <taxon>Thermococcus</taxon>
    </lineage>
</organism>
<dbReference type="RefSeq" id="WP_015857736.1">
    <property type="nucleotide sequence ID" value="NC_012804.1"/>
</dbReference>
<dbReference type="GeneID" id="7988692"/>
<dbReference type="Pfam" id="PF01336">
    <property type="entry name" value="tRNA_anti-codon"/>
    <property type="match status" value="1"/>
</dbReference>
<dbReference type="EMBL" id="CP001398">
    <property type="protein sequence ID" value="ACS32614.1"/>
    <property type="molecule type" value="Genomic_DNA"/>
</dbReference>
<protein>
    <submittedName>
        <fullName evidence="3">Nucleic acid binding protein, containing 3 OB-fold domains</fullName>
    </submittedName>
</protein>
<dbReference type="Proteomes" id="UP000001488">
    <property type="component" value="Chromosome"/>
</dbReference>
<dbReference type="KEGG" id="tga:TGAM_0112"/>
<sequence length="649" mass="69538">MTSNGSNGNPDSRKEEKKLYYHGLKEQKKIDVSKLKYVSLVIAVLGVALILIAAQSAKAPMAKISDVYGNYLMNYAVVRVEGNVVSVPYVSESGGKLSVTFSVNDGTGSIDIRVYSPVAEKLIKEGKVPFPGDRIEAEIQLRVRETYTYGMLQYLDGLKFISKAYSPNPPKVTTLTEKMANEYVYTEGLVTSLNNVSSGILMEVDTGSGRVTVLIPKVLLVIGKAPKVALGDQVKVAGVVYLYKGSSPEIVVRDLKDFTVVGAQQVPQVSLDELRDHVGETVSVEATLEKITYKSGQYLVTVSDGDVSAVLYTSRDVLAAINPFQAGSGSRIKAIGLVGDNGTLKVSKFEVISPVKPELSRIGDLSSEMLGRIVVIEGNIVSTANVGSNLKLVVNDGTGEITIFIPGSVVRELDENVKGQLKAGLGVKVAGYLDEYRGTLEVIPYTPEAIIAYRKPIGGTTETTTTPSPGQGGNGTITLSQLPSASGTVKLEVKWEAVYYSKPNYLIEVSDDTGRVNLTVSRDLIPNPLKTGTGSELEITYDADKDRVVSIEVVKAVASPLLETGEVSSDMLGKTVVVQGTVKSIYTGSSFVKLTIDDGSGELVIFIPKSVLGDRTFNEGDIVKIGGYVTEYRGTLEVVPYRGDAIVKE</sequence>
<evidence type="ECO:0000313" key="4">
    <source>
        <dbReference type="Proteomes" id="UP000001488"/>
    </source>
</evidence>
<dbReference type="AlphaFoldDB" id="C5A302"/>
<dbReference type="Gene3D" id="2.40.50.140">
    <property type="entry name" value="Nucleic acid-binding proteins"/>
    <property type="match status" value="1"/>
</dbReference>
<keyword evidence="4" id="KW-1185">Reference proteome</keyword>
<dbReference type="PATRIC" id="fig|593117.10.peg.114"/>
<keyword evidence="1" id="KW-0472">Membrane</keyword>
<dbReference type="InterPro" id="IPR012340">
    <property type="entry name" value="NA-bd_OB-fold"/>
</dbReference>
<evidence type="ECO:0000313" key="3">
    <source>
        <dbReference type="EMBL" id="ACS32614.1"/>
    </source>
</evidence>
<name>C5A302_THEGJ</name>
<dbReference type="SUPFAM" id="SSF50249">
    <property type="entry name" value="Nucleic acid-binding proteins"/>
    <property type="match status" value="1"/>
</dbReference>
<evidence type="ECO:0000256" key="1">
    <source>
        <dbReference type="SAM" id="Phobius"/>
    </source>
</evidence>
<feature type="domain" description="OB" evidence="2">
    <location>
        <begin position="576"/>
        <end position="639"/>
    </location>
</feature>
<dbReference type="eggNOG" id="arCOG03400">
    <property type="taxonomic scope" value="Archaea"/>
</dbReference>
<feature type="transmembrane region" description="Helical" evidence="1">
    <location>
        <begin position="35"/>
        <end position="54"/>
    </location>
</feature>
<proteinExistence type="predicted"/>
<evidence type="ECO:0000259" key="2">
    <source>
        <dbReference type="Pfam" id="PF01336"/>
    </source>
</evidence>
<keyword evidence="1" id="KW-1133">Transmembrane helix</keyword>
<dbReference type="OrthoDB" id="92368at2157"/>
<dbReference type="HOGENOM" id="CLU_405259_0_0_2"/>
<keyword evidence="1" id="KW-0812">Transmembrane</keyword>
<dbReference type="Gene3D" id="2.40.50.1010">
    <property type="match status" value="1"/>
</dbReference>
<dbReference type="GO" id="GO:0003676">
    <property type="term" value="F:nucleic acid binding"/>
    <property type="evidence" value="ECO:0007669"/>
    <property type="project" value="InterPro"/>
</dbReference>
<gene>
    <name evidence="3" type="ordered locus">TGAM_0112</name>
</gene>
<dbReference type="STRING" id="593117.TGAM_0112"/>
<dbReference type="PaxDb" id="593117-TGAM_0112"/>
<reference evidence="3 4" key="1">
    <citation type="journal article" date="2007" name="Genome Biol.">
        <title>Genome analysis and genome-wide proteomics of Thermococcus gammatolerans, the most radioresistant organism known amongst the Archaea.</title>
        <authorList>
            <person name="Zivanovic Y."/>
            <person name="Armengaud J."/>
            <person name="Lagorce A."/>
            <person name="Leplat C."/>
            <person name="Guerin P."/>
            <person name="Dutertre M."/>
            <person name="Anthouard V."/>
            <person name="Forterre P."/>
            <person name="Wincker P."/>
            <person name="Confalonieri F."/>
        </authorList>
    </citation>
    <scope>NUCLEOTIDE SEQUENCE [LARGE SCALE GENOMIC DNA]</scope>
    <source>
        <strain evidence="4">DSM 15229 / JCM 11827 / EJ3</strain>
    </source>
</reference>
<dbReference type="InterPro" id="IPR004365">
    <property type="entry name" value="NA-bd_OB_tRNA"/>
</dbReference>
<accession>C5A302</accession>